<gene>
    <name evidence="1" type="ORF">CKAN_01503400</name>
</gene>
<sequence length="114" mass="13824">MEMVFSRFQRDLQSVTPSKIPSGLLLPQSWQRSCFFFFDRRQQRSCFLFFFTISLQYEDLLSLDERTVALQQIYRSSPLFFFSDQPFDMSLMFLQQDSCAEIWIQEEEEGEWRI</sequence>
<dbReference type="AlphaFoldDB" id="A0A3S3NTE1"/>
<evidence type="ECO:0000313" key="2">
    <source>
        <dbReference type="Proteomes" id="UP000283530"/>
    </source>
</evidence>
<keyword evidence="2" id="KW-1185">Reference proteome</keyword>
<accession>A0A3S3NTE1</accession>
<evidence type="ECO:0000313" key="1">
    <source>
        <dbReference type="EMBL" id="RWR86150.1"/>
    </source>
</evidence>
<name>A0A3S3NTE1_9MAGN</name>
<dbReference type="Proteomes" id="UP000283530">
    <property type="component" value="Unassembled WGS sequence"/>
</dbReference>
<reference evidence="1 2" key="1">
    <citation type="journal article" date="2019" name="Nat. Plants">
        <title>Stout camphor tree genome fills gaps in understanding of flowering plant genome evolution.</title>
        <authorList>
            <person name="Chaw S.M."/>
            <person name="Liu Y.C."/>
            <person name="Wu Y.W."/>
            <person name="Wang H.Y."/>
            <person name="Lin C.I."/>
            <person name="Wu C.S."/>
            <person name="Ke H.M."/>
            <person name="Chang L.Y."/>
            <person name="Hsu C.Y."/>
            <person name="Yang H.T."/>
            <person name="Sudianto E."/>
            <person name="Hsu M.H."/>
            <person name="Wu K.P."/>
            <person name="Wang L.N."/>
            <person name="Leebens-Mack J.H."/>
            <person name="Tsai I.J."/>
        </authorList>
    </citation>
    <scope>NUCLEOTIDE SEQUENCE [LARGE SCALE GENOMIC DNA]</scope>
    <source>
        <strain evidence="2">cv. Chaw 1501</strain>
        <tissue evidence="1">Young leaves</tissue>
    </source>
</reference>
<organism evidence="1 2">
    <name type="scientific">Cinnamomum micranthum f. kanehirae</name>
    <dbReference type="NCBI Taxonomy" id="337451"/>
    <lineage>
        <taxon>Eukaryota</taxon>
        <taxon>Viridiplantae</taxon>
        <taxon>Streptophyta</taxon>
        <taxon>Embryophyta</taxon>
        <taxon>Tracheophyta</taxon>
        <taxon>Spermatophyta</taxon>
        <taxon>Magnoliopsida</taxon>
        <taxon>Magnoliidae</taxon>
        <taxon>Laurales</taxon>
        <taxon>Lauraceae</taxon>
        <taxon>Cinnamomum</taxon>
    </lineage>
</organism>
<dbReference type="EMBL" id="QPKB01000005">
    <property type="protein sequence ID" value="RWR86150.1"/>
    <property type="molecule type" value="Genomic_DNA"/>
</dbReference>
<comment type="caution">
    <text evidence="1">The sequence shown here is derived from an EMBL/GenBank/DDBJ whole genome shotgun (WGS) entry which is preliminary data.</text>
</comment>
<proteinExistence type="predicted"/>
<protein>
    <submittedName>
        <fullName evidence="1">Uncharacterized protein</fullName>
    </submittedName>
</protein>